<dbReference type="RefSeq" id="WP_267895736.1">
    <property type="nucleotide sequence ID" value="NZ_QXDA01000002.1"/>
</dbReference>
<name>A0A397NCH4_ECTOL</name>
<dbReference type="Proteomes" id="UP000265836">
    <property type="component" value="Unassembled WGS sequence"/>
</dbReference>
<proteinExistence type="predicted"/>
<evidence type="ECO:0000313" key="2">
    <source>
        <dbReference type="Proteomes" id="UP000265836"/>
    </source>
</evidence>
<gene>
    <name evidence="1" type="ORF">DFO61_1825</name>
</gene>
<comment type="caution">
    <text evidence="1">The sequence shown here is derived from an EMBL/GenBank/DDBJ whole genome shotgun (WGS) entry which is preliminary data.</text>
</comment>
<protein>
    <submittedName>
        <fullName evidence="1">Uncharacterized protein</fullName>
    </submittedName>
</protein>
<reference evidence="1 2" key="1">
    <citation type="submission" date="2018-08" db="EMBL/GenBank/DDBJ databases">
        <title>Genome sequencing of rice bacterial endophytes.</title>
        <authorList>
            <person name="Venturi V."/>
        </authorList>
    </citation>
    <scope>NUCLEOTIDE SEQUENCE [LARGE SCALE GENOMIC DNA]</scope>
    <source>
        <strain evidence="1 2">E1205</strain>
    </source>
</reference>
<dbReference type="EMBL" id="QXDA01000002">
    <property type="protein sequence ID" value="RIA35160.1"/>
    <property type="molecule type" value="Genomic_DNA"/>
</dbReference>
<organism evidence="1 2">
    <name type="scientific">Ectopseudomonas oleovorans</name>
    <name type="common">Pseudomonas oleovorans</name>
    <dbReference type="NCBI Taxonomy" id="301"/>
    <lineage>
        <taxon>Bacteria</taxon>
        <taxon>Pseudomonadati</taxon>
        <taxon>Pseudomonadota</taxon>
        <taxon>Gammaproteobacteria</taxon>
        <taxon>Pseudomonadales</taxon>
        <taxon>Pseudomonadaceae</taxon>
        <taxon>Ectopseudomonas</taxon>
    </lineage>
</organism>
<dbReference type="AlphaFoldDB" id="A0A397NCH4"/>
<sequence>MQPSTAPSVRFLFRTLHPPRRFWPGLGGFYSGASQAQARPRS</sequence>
<evidence type="ECO:0000313" key="1">
    <source>
        <dbReference type="EMBL" id="RIA35160.1"/>
    </source>
</evidence>
<accession>A0A397NCH4</accession>